<reference evidence="1" key="1">
    <citation type="journal article" date="2014" name="Int. J. Syst. Evol. Microbiol.">
        <title>Complete genome sequence of Corynebacterium casei LMG S-19264T (=DSM 44701T), isolated from a smear-ripened cheese.</title>
        <authorList>
            <consortium name="US DOE Joint Genome Institute (JGI-PGF)"/>
            <person name="Walter F."/>
            <person name="Albersmeier A."/>
            <person name="Kalinowski J."/>
            <person name="Ruckert C."/>
        </authorList>
    </citation>
    <scope>NUCLEOTIDE SEQUENCE</scope>
    <source>
        <strain evidence="1">CGMCC 4.7403</strain>
    </source>
</reference>
<dbReference type="Proteomes" id="UP000603227">
    <property type="component" value="Unassembled WGS sequence"/>
</dbReference>
<sequence>MPGLPAEGGTVAMTEYRPKLGDTVEDTGRKRVGKVMGFEGPYVQLRPIGGGVEWDASPEQLRPLTVVEALSAGMAVVNARSRGERL</sequence>
<comment type="caution">
    <text evidence="1">The sequence shown here is derived from an EMBL/GenBank/DDBJ whole genome shotgun (WGS) entry which is preliminary data.</text>
</comment>
<proteinExistence type="predicted"/>
<evidence type="ECO:0000313" key="2">
    <source>
        <dbReference type="Proteomes" id="UP000603227"/>
    </source>
</evidence>
<protein>
    <submittedName>
        <fullName evidence="1">Uncharacterized protein</fullName>
    </submittedName>
</protein>
<gene>
    <name evidence="1" type="ORF">GCM10017771_56540</name>
</gene>
<dbReference type="EMBL" id="BNAT01000022">
    <property type="protein sequence ID" value="GHE38085.1"/>
    <property type="molecule type" value="Genomic_DNA"/>
</dbReference>
<name>A0A919DE53_9ACTN</name>
<accession>A0A919DE53</accession>
<reference evidence="1" key="2">
    <citation type="submission" date="2020-09" db="EMBL/GenBank/DDBJ databases">
        <authorList>
            <person name="Sun Q."/>
            <person name="Zhou Y."/>
        </authorList>
    </citation>
    <scope>NUCLEOTIDE SEQUENCE</scope>
    <source>
        <strain evidence="1">CGMCC 4.7403</strain>
    </source>
</reference>
<dbReference type="AlphaFoldDB" id="A0A919DE53"/>
<evidence type="ECO:0000313" key="1">
    <source>
        <dbReference type="EMBL" id="GHE38085.1"/>
    </source>
</evidence>
<keyword evidence="2" id="KW-1185">Reference proteome</keyword>
<organism evidence="1 2">
    <name type="scientific">Streptomyces capitiformicae</name>
    <dbReference type="NCBI Taxonomy" id="2014920"/>
    <lineage>
        <taxon>Bacteria</taxon>
        <taxon>Bacillati</taxon>
        <taxon>Actinomycetota</taxon>
        <taxon>Actinomycetes</taxon>
        <taxon>Kitasatosporales</taxon>
        <taxon>Streptomycetaceae</taxon>
        <taxon>Streptomyces</taxon>
    </lineage>
</organism>